<evidence type="ECO:0000313" key="3">
    <source>
        <dbReference type="Proteomes" id="UP000326757"/>
    </source>
</evidence>
<name>A0A5N6K5R0_MONLA</name>
<accession>A0A5N6K5R0</accession>
<comment type="caution">
    <text evidence="2">The sequence shown here is derived from an EMBL/GenBank/DDBJ whole genome shotgun (WGS) entry which is preliminary data.</text>
</comment>
<reference evidence="2 3" key="1">
    <citation type="submission" date="2019-06" db="EMBL/GenBank/DDBJ databases">
        <title>Genome Sequence of the Brown Rot Fungal Pathogen Monilinia laxa.</title>
        <authorList>
            <person name="De Miccolis Angelini R.M."/>
            <person name="Landi L."/>
            <person name="Abate D."/>
            <person name="Pollastro S."/>
            <person name="Romanazzi G."/>
            <person name="Faretra F."/>
        </authorList>
    </citation>
    <scope>NUCLEOTIDE SEQUENCE [LARGE SCALE GENOMIC DNA]</scope>
    <source>
        <strain evidence="2 3">Mlax316</strain>
    </source>
</reference>
<protein>
    <submittedName>
        <fullName evidence="2">Uncharacterized protein</fullName>
    </submittedName>
</protein>
<evidence type="ECO:0000256" key="1">
    <source>
        <dbReference type="SAM" id="MobiDB-lite"/>
    </source>
</evidence>
<dbReference type="AlphaFoldDB" id="A0A5N6K5R0"/>
<organism evidence="2 3">
    <name type="scientific">Monilinia laxa</name>
    <name type="common">Brown rot fungus</name>
    <name type="synonym">Sclerotinia laxa</name>
    <dbReference type="NCBI Taxonomy" id="61186"/>
    <lineage>
        <taxon>Eukaryota</taxon>
        <taxon>Fungi</taxon>
        <taxon>Dikarya</taxon>
        <taxon>Ascomycota</taxon>
        <taxon>Pezizomycotina</taxon>
        <taxon>Leotiomycetes</taxon>
        <taxon>Helotiales</taxon>
        <taxon>Sclerotiniaceae</taxon>
        <taxon>Monilinia</taxon>
    </lineage>
</organism>
<feature type="region of interest" description="Disordered" evidence="1">
    <location>
        <begin position="89"/>
        <end position="112"/>
    </location>
</feature>
<proteinExistence type="predicted"/>
<dbReference type="EMBL" id="VIGI01000007">
    <property type="protein sequence ID" value="KAB8297914.1"/>
    <property type="molecule type" value="Genomic_DNA"/>
</dbReference>
<sequence>MSFYSRRWLCDLLRCDISSLPRVLDVFSAAIYSQVLKDFVEDTFPTTKGADICQKRSNALTYKRYGLSSFLWVSVESAHVIESKVIETGKDGRRGKSRRSKEHTSAHNYGAI</sequence>
<evidence type="ECO:0000313" key="2">
    <source>
        <dbReference type="EMBL" id="KAB8297914.1"/>
    </source>
</evidence>
<dbReference type="Proteomes" id="UP000326757">
    <property type="component" value="Unassembled WGS sequence"/>
</dbReference>
<keyword evidence="3" id="KW-1185">Reference proteome</keyword>
<gene>
    <name evidence="2" type="ORF">EYC80_001697</name>
</gene>